<feature type="compositionally biased region" description="Polar residues" evidence="9">
    <location>
        <begin position="1168"/>
        <end position="1184"/>
    </location>
</feature>
<feature type="compositionally biased region" description="Basic and acidic residues" evidence="9">
    <location>
        <begin position="1138"/>
        <end position="1153"/>
    </location>
</feature>
<dbReference type="InterPro" id="IPR001752">
    <property type="entry name" value="Kinesin_motor_dom"/>
</dbReference>
<dbReference type="FunFam" id="3.40.850.10:FF:000012">
    <property type="entry name" value="Kinesin-like protein"/>
    <property type="match status" value="1"/>
</dbReference>
<feature type="compositionally biased region" description="Polar residues" evidence="9">
    <location>
        <begin position="926"/>
        <end position="942"/>
    </location>
</feature>
<dbReference type="GO" id="GO:0007018">
    <property type="term" value="P:microtubule-based movement"/>
    <property type="evidence" value="ECO:0007669"/>
    <property type="project" value="InterPro"/>
</dbReference>
<dbReference type="Gene3D" id="1.10.150.50">
    <property type="entry name" value="Transcription Factor, Ets-1"/>
    <property type="match status" value="1"/>
</dbReference>
<feature type="region of interest" description="Disordered" evidence="9">
    <location>
        <begin position="822"/>
        <end position="1344"/>
    </location>
</feature>
<evidence type="ECO:0000256" key="8">
    <source>
        <dbReference type="PROSITE-ProRule" id="PRU00283"/>
    </source>
</evidence>
<dbReference type="Pfam" id="PF00225">
    <property type="entry name" value="Kinesin"/>
    <property type="match status" value="1"/>
</dbReference>
<dbReference type="PROSITE" id="PS50067">
    <property type="entry name" value="KINESIN_MOTOR_2"/>
    <property type="match status" value="1"/>
</dbReference>
<keyword evidence="6" id="KW-0963">Cytoplasm</keyword>
<dbReference type="PANTHER" id="PTHR47971:SF20">
    <property type="entry name" value="KINESIN-LIKE PROTEIN KIF24"/>
    <property type="match status" value="1"/>
</dbReference>
<dbReference type="InterPro" id="IPR027417">
    <property type="entry name" value="P-loop_NTPase"/>
</dbReference>
<evidence type="ECO:0000256" key="1">
    <source>
        <dbReference type="ARBA" id="ARBA00004245"/>
    </source>
</evidence>
<keyword evidence="3 8" id="KW-0547">Nucleotide-binding</keyword>
<feature type="region of interest" description="Disordered" evidence="9">
    <location>
        <begin position="162"/>
        <end position="244"/>
    </location>
</feature>
<dbReference type="InterPro" id="IPR019821">
    <property type="entry name" value="Kinesin_motor_CS"/>
</dbReference>
<proteinExistence type="inferred from homology"/>
<evidence type="ECO:0000256" key="4">
    <source>
        <dbReference type="ARBA" id="ARBA00022840"/>
    </source>
</evidence>
<evidence type="ECO:0000313" key="11">
    <source>
        <dbReference type="EMBL" id="KAK3782243.1"/>
    </source>
</evidence>
<dbReference type="InterPro" id="IPR036961">
    <property type="entry name" value="Kinesin_motor_dom_sf"/>
</dbReference>
<evidence type="ECO:0000256" key="5">
    <source>
        <dbReference type="ARBA" id="ARBA00023175"/>
    </source>
</evidence>
<feature type="domain" description="Kinesin motor" evidence="10">
    <location>
        <begin position="245"/>
        <end position="568"/>
    </location>
</feature>
<comment type="similarity">
    <text evidence="7">Belongs to the TRAFAC class myosin-kinesin ATPase superfamily. Kinesin family. KIN-13 subfamily.</text>
</comment>
<evidence type="ECO:0000256" key="2">
    <source>
        <dbReference type="ARBA" id="ARBA00022701"/>
    </source>
</evidence>
<feature type="compositionally biased region" description="Polar residues" evidence="9">
    <location>
        <begin position="720"/>
        <end position="730"/>
    </location>
</feature>
<dbReference type="SMART" id="SM00129">
    <property type="entry name" value="KISc"/>
    <property type="match status" value="1"/>
</dbReference>
<feature type="compositionally biased region" description="Basic and acidic residues" evidence="9">
    <location>
        <begin position="133"/>
        <end position="146"/>
    </location>
</feature>
<dbReference type="SUPFAM" id="SSF52540">
    <property type="entry name" value="P-loop containing nucleoside triphosphate hydrolases"/>
    <property type="match status" value="1"/>
</dbReference>
<dbReference type="EMBL" id="JAWDGP010002524">
    <property type="protein sequence ID" value="KAK3782243.1"/>
    <property type="molecule type" value="Genomic_DNA"/>
</dbReference>
<dbReference type="GO" id="GO:0005874">
    <property type="term" value="C:microtubule"/>
    <property type="evidence" value="ECO:0007669"/>
    <property type="project" value="UniProtKB-KW"/>
</dbReference>
<dbReference type="Gene3D" id="3.40.850.10">
    <property type="entry name" value="Kinesin motor domain"/>
    <property type="match status" value="1"/>
</dbReference>
<evidence type="ECO:0000256" key="6">
    <source>
        <dbReference type="ARBA" id="ARBA00023212"/>
    </source>
</evidence>
<dbReference type="GO" id="GO:0007019">
    <property type="term" value="P:microtubule depolymerization"/>
    <property type="evidence" value="ECO:0007669"/>
    <property type="project" value="TreeGrafter"/>
</dbReference>
<feature type="compositionally biased region" description="Polar residues" evidence="9">
    <location>
        <begin position="676"/>
        <end position="685"/>
    </location>
</feature>
<feature type="compositionally biased region" description="Low complexity" evidence="9">
    <location>
        <begin position="895"/>
        <end position="909"/>
    </location>
</feature>
<feature type="compositionally biased region" description="Polar residues" evidence="9">
    <location>
        <begin position="66"/>
        <end position="87"/>
    </location>
</feature>
<feature type="region of interest" description="Disordered" evidence="9">
    <location>
        <begin position="65"/>
        <end position="148"/>
    </location>
</feature>
<keyword evidence="12" id="KW-1185">Reference proteome</keyword>
<dbReference type="PRINTS" id="PR00380">
    <property type="entry name" value="KINESINHEAVY"/>
</dbReference>
<dbReference type="Proteomes" id="UP001283361">
    <property type="component" value="Unassembled WGS sequence"/>
</dbReference>
<feature type="region of interest" description="Disordered" evidence="9">
    <location>
        <begin position="596"/>
        <end position="803"/>
    </location>
</feature>
<gene>
    <name evidence="11" type="ORF">RRG08_048701</name>
</gene>
<keyword evidence="6" id="KW-0206">Cytoskeleton</keyword>
<keyword evidence="5 8" id="KW-0505">Motor protein</keyword>
<feature type="compositionally biased region" description="Low complexity" evidence="9">
    <location>
        <begin position="187"/>
        <end position="203"/>
    </location>
</feature>
<dbReference type="PANTHER" id="PTHR47971">
    <property type="entry name" value="KINESIN-RELATED PROTEIN 6"/>
    <property type="match status" value="1"/>
</dbReference>
<evidence type="ECO:0000313" key="12">
    <source>
        <dbReference type="Proteomes" id="UP001283361"/>
    </source>
</evidence>
<comment type="subcellular location">
    <subcellularLocation>
        <location evidence="1">Cytoplasm</location>
        <location evidence="1">Cytoskeleton</location>
    </subcellularLocation>
</comment>
<dbReference type="InterPro" id="IPR027640">
    <property type="entry name" value="Kinesin-like_fam"/>
</dbReference>
<keyword evidence="4 8" id="KW-0067">ATP-binding</keyword>
<name>A0AAE1A6I9_9GAST</name>
<feature type="compositionally biased region" description="Basic and acidic residues" evidence="9">
    <location>
        <begin position="943"/>
        <end position="960"/>
    </location>
</feature>
<dbReference type="GO" id="GO:0005524">
    <property type="term" value="F:ATP binding"/>
    <property type="evidence" value="ECO:0007669"/>
    <property type="project" value="UniProtKB-UniRule"/>
</dbReference>
<dbReference type="PROSITE" id="PS00411">
    <property type="entry name" value="KINESIN_MOTOR_1"/>
    <property type="match status" value="1"/>
</dbReference>
<feature type="compositionally biased region" description="Basic and acidic residues" evidence="9">
    <location>
        <begin position="1084"/>
        <end position="1103"/>
    </location>
</feature>
<feature type="compositionally biased region" description="Basic and acidic residues" evidence="9">
    <location>
        <begin position="614"/>
        <end position="630"/>
    </location>
</feature>
<sequence length="1569" mass="170244">MGTLYECLREARLEQFYPAFQANGITRSEALINLGMPEFCALGITANEDIRRLMELVNIIKDVHSSGFSASPTPQRRSGGQRQTASNPLGLDSSEAEATRSEGARGPAHARNRTRPGNRPHQSQYEAASATDPRYDPRESDARDRVPNFSAASYLDMMQYMSDSSESDEVDVDDSDEETHHPPPQMVQRNVSSSHNVQSSVSRGQGAERVKPKGYNYGVHKVSTPSKTRSSRSTATRSARERDDKIKVCVRKRPLTRREHRAKDEDIVSVESTTTLIVNEPKLAVDLKAYTLQHEFIFDEVFHESCSNEDVYTRAARPLISCIFNGGTATCFAYGQTGAGKTHTMLGNEETPGLYLLAGRDIFSIISSGQYGRGLHVWISFFEIYCGQLFDLLNRRNRLHAREDGSRQVCIAGLTETEATDVKSLVQTLQYGNSVRSKGATGVNPDSSRSHAILQLDIRNNEDVKVGKISFIDLAGSERASDVTDSDKQTRMEGAEINQSLLALKECIRSIDQDSRHTPFRQSKLTHILKDSFVGNSRTCMIANISPSQSACENTLNTLRYADRVKELKRDSLRSSTVSQAMNLLMNIPPTAPSIFHPSNILSTSTPMRPQAQARRERQSRPPISDHSDVTLDLSETPIRGHNLPRRTVAREISQRTQQSNPDVEVERPGDAVSPPSASLTPQSGASTRYSALAASAASQGSAAPPPDASPSESDHTDTDSNNVTHQTLKMTAGLGERRNTITGSMDTEFDFPTSDFNNPEEFNDLNRPQPKEKKSEGRDVQVPLEQGPVAASGAETAVPTGDMVSEVRRPVLKPVVYRSTDVEADTAAPSNPQVARQKFQTSAASSPKLSQHPPSVKRAPIIKELFSSDDSVNDEDLLADGPPTDHPNTMNNLAAPPSTQAASSASKQHSSRGNVVNKRLMTPQPADSSDLTKFTQRPSLRSSEHEPANDLSNRQDHSSHSATVAAGASYHTATANQKHPPVSRAGGKSPSTKRKSPCLKSPTRHEPKQPLDNDQSSESKTSPEERRSSRPHLSKQSPYSLEHTPHPPASSPCGRQPSPPTTDKVRSGAGVEVSETGAVPKSPSEEASTRVRKYSDSSDTKIQHHRATGSPTGDKSDDSTEGIRASLSDQGQGGYRRYRDTDRSIMRKERSDPLLALDLQRKKQTLPDPQSISKRLTRNNTPKTGLCHRDTGGAGGGGGSSWKVIHDQFPSPKSGAGETPPTPDFTGMGLEERYNAIGGSHSEPSSLVHEVSGGTAGDAHQAQGAIPSQHLDCQEQHFSDGGSGHSKVKAAGKARDGRTRRSPSHGDSSSQAHLASKDNPPETAASRVEVHSSSQHIVMPQMPFPVPVNTSRIDSSTNYRAIHKADQQVTESINSAAYFRSAAPSVANDLTTRNSTIVTEKLAPGATFSPIHPYPVTVAGTRVITEPATSSSVLFQPTPVSVSSASLFSSVSEQAAQEECSDDVRKARGDLISAHEDQLANITSLCKQEMRLLLNAKNGKRGFDDYIRRVSDILQQKMTAIAALQGQISYYRSKHPASSAYWSVTSSVPASVSEGGAAGGTINYRQQP</sequence>
<dbReference type="GO" id="GO:0003777">
    <property type="term" value="F:microtubule motor activity"/>
    <property type="evidence" value="ECO:0007669"/>
    <property type="project" value="InterPro"/>
</dbReference>
<dbReference type="SUPFAM" id="SSF47769">
    <property type="entry name" value="SAM/Pointed domain"/>
    <property type="match status" value="1"/>
</dbReference>
<evidence type="ECO:0000256" key="7">
    <source>
        <dbReference type="ARBA" id="ARBA00061030"/>
    </source>
</evidence>
<dbReference type="InterPro" id="IPR013761">
    <property type="entry name" value="SAM/pointed_sf"/>
</dbReference>
<keyword evidence="2" id="KW-0493">Microtubule</keyword>
<feature type="compositionally biased region" description="Low complexity" evidence="9">
    <location>
        <begin position="686"/>
        <end position="703"/>
    </location>
</feature>
<evidence type="ECO:0000256" key="3">
    <source>
        <dbReference type="ARBA" id="ARBA00022741"/>
    </source>
</evidence>
<organism evidence="11 12">
    <name type="scientific">Elysia crispata</name>
    <name type="common">lettuce slug</name>
    <dbReference type="NCBI Taxonomy" id="231223"/>
    <lineage>
        <taxon>Eukaryota</taxon>
        <taxon>Metazoa</taxon>
        <taxon>Spiralia</taxon>
        <taxon>Lophotrochozoa</taxon>
        <taxon>Mollusca</taxon>
        <taxon>Gastropoda</taxon>
        <taxon>Heterobranchia</taxon>
        <taxon>Euthyneura</taxon>
        <taxon>Panpulmonata</taxon>
        <taxon>Sacoglossa</taxon>
        <taxon>Placobranchoidea</taxon>
        <taxon>Plakobranchidae</taxon>
        <taxon>Elysia</taxon>
    </lineage>
</organism>
<evidence type="ECO:0000259" key="10">
    <source>
        <dbReference type="PROSITE" id="PS50067"/>
    </source>
</evidence>
<comment type="caution">
    <text evidence="11">The sequence shown here is derived from an EMBL/GenBank/DDBJ whole genome shotgun (WGS) entry which is preliminary data.</text>
</comment>
<feature type="compositionally biased region" description="Polar residues" evidence="9">
    <location>
        <begin position="829"/>
        <end position="854"/>
    </location>
</feature>
<dbReference type="GO" id="GO:0008017">
    <property type="term" value="F:microtubule binding"/>
    <property type="evidence" value="ECO:0007669"/>
    <property type="project" value="InterPro"/>
</dbReference>
<protein>
    <recommendedName>
        <fullName evidence="10">Kinesin motor domain-containing protein</fullName>
    </recommendedName>
</protein>
<feature type="compositionally biased region" description="Low complexity" evidence="9">
    <location>
        <begin position="223"/>
        <end position="237"/>
    </location>
</feature>
<feature type="compositionally biased region" description="Basic residues" evidence="9">
    <location>
        <begin position="108"/>
        <end position="118"/>
    </location>
</feature>
<feature type="compositionally biased region" description="Acidic residues" evidence="9">
    <location>
        <begin position="165"/>
        <end position="177"/>
    </location>
</feature>
<feature type="compositionally biased region" description="Basic and acidic residues" evidence="9">
    <location>
        <begin position="770"/>
        <end position="780"/>
    </location>
</feature>
<evidence type="ECO:0000256" key="9">
    <source>
        <dbReference type="SAM" id="MobiDB-lite"/>
    </source>
</evidence>
<dbReference type="CDD" id="cd01367">
    <property type="entry name" value="KISc_KIF2_like"/>
    <property type="match status" value="1"/>
</dbReference>
<accession>A0AAE1A6I9</accession>
<feature type="binding site" evidence="8">
    <location>
        <begin position="335"/>
        <end position="342"/>
    </location>
    <ligand>
        <name>ATP</name>
        <dbReference type="ChEBI" id="CHEBI:30616"/>
    </ligand>
</feature>
<reference evidence="11" key="1">
    <citation type="journal article" date="2023" name="G3 (Bethesda)">
        <title>A reference genome for the long-term kleptoplast-retaining sea slug Elysia crispata morphotype clarki.</title>
        <authorList>
            <person name="Eastman K.E."/>
            <person name="Pendleton A.L."/>
            <person name="Shaikh M.A."/>
            <person name="Suttiyut T."/>
            <person name="Ogas R."/>
            <person name="Tomko P."/>
            <person name="Gavelis G."/>
            <person name="Widhalm J.R."/>
            <person name="Wisecaver J.H."/>
        </authorList>
    </citation>
    <scope>NUCLEOTIDE SEQUENCE</scope>
    <source>
        <strain evidence="11">ECLA1</strain>
    </source>
</reference>